<dbReference type="RefSeq" id="WP_192394861.1">
    <property type="nucleotide sequence ID" value="NZ_CAJHIU010000002.1"/>
</dbReference>
<sequence length="106" mass="11480">MFKNPVVMAPSIADSDIGVNKWQVQHTAFINLAIKCREPVMTAKAGAIHNKQRNFGSNCASACAGVVIFKGWVNNFLSVLNLCKSPVIYEVIALHEMAGVNLIPPV</sequence>
<keyword evidence="2" id="KW-1185">Reference proteome</keyword>
<evidence type="ECO:0000313" key="1">
    <source>
        <dbReference type="EMBL" id="MBD9362145.1"/>
    </source>
</evidence>
<comment type="caution">
    <text evidence="1">The sequence shown here is derived from an EMBL/GenBank/DDBJ whole genome shotgun (WGS) entry which is preliminary data.</text>
</comment>
<protein>
    <submittedName>
        <fullName evidence="1">Uncharacterized protein</fullName>
    </submittedName>
</protein>
<dbReference type="Proteomes" id="UP000641152">
    <property type="component" value="Unassembled WGS sequence"/>
</dbReference>
<accession>A0ABR9DGD4</accession>
<proteinExistence type="predicted"/>
<gene>
    <name evidence="1" type="ORF">EBB_16805</name>
</gene>
<dbReference type="EMBL" id="JACXST010000002">
    <property type="protein sequence ID" value="MBD9362145.1"/>
    <property type="molecule type" value="Genomic_DNA"/>
</dbReference>
<reference evidence="1 2" key="1">
    <citation type="submission" date="2020-09" db="EMBL/GenBank/DDBJ databases">
        <title>Methylomonas albis sp. nov. and Methylomonas fluvii sp. nov.: Two cold-adapted methanotrophs from the River Elbe and an amended description of Methylovulum psychrotolerans strain Eb1.</title>
        <authorList>
            <person name="Bussmann I.K."/>
            <person name="Klings K.-W."/>
            <person name="Warnstedt J."/>
            <person name="Hoppert M."/>
            <person name="Saborowski A."/>
            <person name="Horn F."/>
            <person name="Liebner S."/>
        </authorList>
    </citation>
    <scope>NUCLEOTIDE SEQUENCE [LARGE SCALE GENOMIC DNA]</scope>
    <source>
        <strain evidence="1 2">EbB</strain>
    </source>
</reference>
<name>A0ABR9DGD4_9GAMM</name>
<evidence type="ECO:0000313" key="2">
    <source>
        <dbReference type="Proteomes" id="UP000641152"/>
    </source>
</evidence>
<organism evidence="1 2">
    <name type="scientific">Methylomonas fluvii</name>
    <dbReference type="NCBI Taxonomy" id="1854564"/>
    <lineage>
        <taxon>Bacteria</taxon>
        <taxon>Pseudomonadati</taxon>
        <taxon>Pseudomonadota</taxon>
        <taxon>Gammaproteobacteria</taxon>
        <taxon>Methylococcales</taxon>
        <taxon>Methylococcaceae</taxon>
        <taxon>Methylomonas</taxon>
    </lineage>
</organism>